<dbReference type="WBParaSite" id="GPUH_0000916601-mRNA-1">
    <property type="protein sequence ID" value="GPUH_0000916601-mRNA-1"/>
    <property type="gene ID" value="GPUH_0000916601"/>
</dbReference>
<name>A0A183DKB5_9BILA</name>
<evidence type="ECO:0000256" key="1">
    <source>
        <dbReference type="SAM" id="MobiDB-lite"/>
    </source>
</evidence>
<evidence type="ECO:0000313" key="4">
    <source>
        <dbReference type="Proteomes" id="UP000271098"/>
    </source>
</evidence>
<evidence type="ECO:0000313" key="3">
    <source>
        <dbReference type="EMBL" id="VDK68805.1"/>
    </source>
</evidence>
<reference evidence="5" key="1">
    <citation type="submission" date="2016-06" db="UniProtKB">
        <authorList>
            <consortium name="WormBaseParasite"/>
        </authorList>
    </citation>
    <scope>IDENTIFICATION</scope>
</reference>
<dbReference type="EMBL" id="UYRT01029001">
    <property type="protein sequence ID" value="VDK68805.1"/>
    <property type="molecule type" value="Genomic_DNA"/>
</dbReference>
<protein>
    <submittedName>
        <fullName evidence="5">Kininogen-1</fullName>
    </submittedName>
</protein>
<keyword evidence="2" id="KW-0732">Signal</keyword>
<feature type="signal peptide" evidence="2">
    <location>
        <begin position="1"/>
        <end position="32"/>
    </location>
</feature>
<accession>A0A183DKB5</accession>
<gene>
    <name evidence="3" type="ORF">GPUH_LOCUS9159</name>
</gene>
<organism evidence="5">
    <name type="scientific">Gongylonema pulchrum</name>
    <dbReference type="NCBI Taxonomy" id="637853"/>
    <lineage>
        <taxon>Eukaryota</taxon>
        <taxon>Metazoa</taxon>
        <taxon>Ecdysozoa</taxon>
        <taxon>Nematoda</taxon>
        <taxon>Chromadorea</taxon>
        <taxon>Rhabditida</taxon>
        <taxon>Spirurina</taxon>
        <taxon>Spiruromorpha</taxon>
        <taxon>Spiruroidea</taxon>
        <taxon>Gongylonematidae</taxon>
        <taxon>Gongylonema</taxon>
    </lineage>
</organism>
<evidence type="ECO:0000256" key="2">
    <source>
        <dbReference type="SAM" id="SignalP"/>
    </source>
</evidence>
<feature type="chain" id="PRO_5043138759" evidence="2">
    <location>
        <begin position="33"/>
        <end position="121"/>
    </location>
</feature>
<feature type="compositionally biased region" description="Basic and acidic residues" evidence="1">
    <location>
        <begin position="84"/>
        <end position="101"/>
    </location>
</feature>
<sequence>MMRKVWGSSNGALRTLCILLLLAACVVRDAGGTPADLDNEFAEFEDMEEINEEDDLLTKPLTEQQLPVKTAPPRNKFGDEEEVEFSKITKKDEPERSERKAPQQLRFADVSVFPNSRKFLL</sequence>
<feature type="region of interest" description="Disordered" evidence="1">
    <location>
        <begin position="63"/>
        <end position="103"/>
    </location>
</feature>
<dbReference type="PROSITE" id="PS51257">
    <property type="entry name" value="PROKAR_LIPOPROTEIN"/>
    <property type="match status" value="1"/>
</dbReference>
<proteinExistence type="predicted"/>
<keyword evidence="4" id="KW-1185">Reference proteome</keyword>
<dbReference type="AlphaFoldDB" id="A0A183DKB5"/>
<evidence type="ECO:0000313" key="5">
    <source>
        <dbReference type="WBParaSite" id="GPUH_0000916601-mRNA-1"/>
    </source>
</evidence>
<dbReference type="Proteomes" id="UP000271098">
    <property type="component" value="Unassembled WGS sequence"/>
</dbReference>
<reference evidence="3 4" key="2">
    <citation type="submission" date="2018-11" db="EMBL/GenBank/DDBJ databases">
        <authorList>
            <consortium name="Pathogen Informatics"/>
        </authorList>
    </citation>
    <scope>NUCLEOTIDE SEQUENCE [LARGE SCALE GENOMIC DNA]</scope>
</reference>